<reference evidence="2" key="2">
    <citation type="submission" date="2024-03" db="EMBL/GenBank/DDBJ databases">
        <authorList>
            <person name="Bromfield E.S.P."/>
            <person name="Cloutier S."/>
        </authorList>
    </citation>
    <scope>NUCLEOTIDE SEQUENCE</scope>
    <source>
        <strain evidence="2">5S5</strain>
    </source>
</reference>
<feature type="transmembrane region" description="Helical" evidence="1">
    <location>
        <begin position="79"/>
        <end position="99"/>
    </location>
</feature>
<feature type="transmembrane region" description="Helical" evidence="1">
    <location>
        <begin position="20"/>
        <end position="37"/>
    </location>
</feature>
<evidence type="ECO:0000313" key="2">
    <source>
        <dbReference type="EMBL" id="WXC81695.1"/>
    </source>
</evidence>
<sequence length="209" mass="23438">MMNDASHEKRLSADRFSVSYFLWMMLVGLLFAFGNDLDRVFNLWLALVPVLFLSALVMTASWVVALIRNLWLRRWRRVTSILVAPLAACLIFAGARAAGISSELIRFEIGRHHYIAQVEKLPQAGEPRLATFDWGQTGGVGVANFIYTLIFDEADEIARAPAPRSLAWHDRANRQCPGTPLCSVLDPSSGFSITVRKLDGHFYLVTEGW</sequence>
<keyword evidence="1" id="KW-0812">Transmembrane</keyword>
<gene>
    <name evidence="2" type="ORF">WDK88_08795</name>
</gene>
<evidence type="ECO:0000313" key="3">
    <source>
        <dbReference type="Proteomes" id="UP001432046"/>
    </source>
</evidence>
<accession>A0ABZ2P4Q2</accession>
<organism evidence="2 3">
    <name type="scientific">Bradyrhizobium septentrionale</name>
    <dbReference type="NCBI Taxonomy" id="1404411"/>
    <lineage>
        <taxon>Bacteria</taxon>
        <taxon>Pseudomonadati</taxon>
        <taxon>Pseudomonadota</taxon>
        <taxon>Alphaproteobacteria</taxon>
        <taxon>Hyphomicrobiales</taxon>
        <taxon>Nitrobacteraceae</taxon>
        <taxon>Bradyrhizobium</taxon>
    </lineage>
</organism>
<protein>
    <submittedName>
        <fullName evidence="2">Uncharacterized protein</fullName>
    </submittedName>
</protein>
<dbReference type="Proteomes" id="UP001432046">
    <property type="component" value="Chromosome"/>
</dbReference>
<name>A0ABZ2P4Q2_9BRAD</name>
<keyword evidence="1" id="KW-0472">Membrane</keyword>
<evidence type="ECO:0000256" key="1">
    <source>
        <dbReference type="SAM" id="Phobius"/>
    </source>
</evidence>
<keyword evidence="1" id="KW-1133">Transmembrane helix</keyword>
<proteinExistence type="predicted"/>
<dbReference type="EMBL" id="CP147711">
    <property type="protein sequence ID" value="WXC81695.1"/>
    <property type="molecule type" value="Genomic_DNA"/>
</dbReference>
<feature type="transmembrane region" description="Helical" evidence="1">
    <location>
        <begin position="43"/>
        <end position="67"/>
    </location>
</feature>
<reference evidence="2" key="1">
    <citation type="journal article" date="2021" name="Int. J. Syst. Evol. Microbiol.">
        <title>Bradyrhizobium septentrionale sp. nov. (sv. septentrionale) and Bradyrhizobium quebecense sp. nov. (sv. septentrionale) associated with legumes native to Canada possess rearranged symbiosis genes and numerous insertion sequences.</title>
        <authorList>
            <person name="Bromfield E.S.P."/>
            <person name="Cloutier S."/>
        </authorList>
    </citation>
    <scope>NUCLEOTIDE SEQUENCE</scope>
    <source>
        <strain evidence="2">5S5</strain>
    </source>
</reference>
<keyword evidence="3" id="KW-1185">Reference proteome</keyword>